<reference evidence="2 3" key="1">
    <citation type="journal article" date="2013" name="ISME J.">
        <title>A metabolic model for members of the genus Tetrasphaera involved in enhanced biological phosphorus removal.</title>
        <authorList>
            <person name="Kristiansen R."/>
            <person name="Nguyen H.T.T."/>
            <person name="Saunders A.M."/>
            <person name="Nielsen J.L."/>
            <person name="Wimmer R."/>
            <person name="Le V.Q."/>
            <person name="McIlroy S.J."/>
            <person name="Petrovski S."/>
            <person name="Seviour R.J."/>
            <person name="Calteau A."/>
            <person name="Nielsen K.L."/>
            <person name="Nielsen P.H."/>
        </authorList>
    </citation>
    <scope>NUCLEOTIDE SEQUENCE [LARGE SCALE GENOMIC DNA]</scope>
    <source>
        <strain evidence="2 3">Ben 74</strain>
    </source>
</reference>
<accession>A0A077M4U5</accession>
<name>A0A077M4U5_9MICO</name>
<protein>
    <submittedName>
        <fullName evidence="2">Uncharacterized protein</fullName>
    </submittedName>
</protein>
<dbReference type="Proteomes" id="UP000035720">
    <property type="component" value="Unassembled WGS sequence"/>
</dbReference>
<dbReference type="STRING" id="1193518.BN13_1090004"/>
<evidence type="ECO:0000256" key="1">
    <source>
        <dbReference type="SAM" id="MobiDB-lite"/>
    </source>
</evidence>
<evidence type="ECO:0000313" key="3">
    <source>
        <dbReference type="Proteomes" id="UP000035720"/>
    </source>
</evidence>
<dbReference type="EMBL" id="CAJC01000012">
    <property type="protein sequence ID" value="CCI51569.1"/>
    <property type="molecule type" value="Genomic_DNA"/>
</dbReference>
<feature type="compositionally biased region" description="Polar residues" evidence="1">
    <location>
        <begin position="1"/>
        <end position="10"/>
    </location>
</feature>
<organism evidence="2 3">
    <name type="scientific">Nostocoides jenkinsii Ben 74</name>
    <dbReference type="NCBI Taxonomy" id="1193518"/>
    <lineage>
        <taxon>Bacteria</taxon>
        <taxon>Bacillati</taxon>
        <taxon>Actinomycetota</taxon>
        <taxon>Actinomycetes</taxon>
        <taxon>Micrococcales</taxon>
        <taxon>Intrasporangiaceae</taxon>
        <taxon>Nostocoides</taxon>
    </lineage>
</organism>
<proteinExistence type="predicted"/>
<comment type="caution">
    <text evidence="2">The sequence shown here is derived from an EMBL/GenBank/DDBJ whole genome shotgun (WGS) entry which is preliminary data.</text>
</comment>
<evidence type="ECO:0000313" key="2">
    <source>
        <dbReference type="EMBL" id="CCI51569.1"/>
    </source>
</evidence>
<keyword evidence="3" id="KW-1185">Reference proteome</keyword>
<feature type="region of interest" description="Disordered" evidence="1">
    <location>
        <begin position="1"/>
        <end position="82"/>
    </location>
</feature>
<gene>
    <name evidence="2" type="ORF">BN13_1090004</name>
</gene>
<sequence length="82" mass="9074">MTPKSLTPGSPGSRVAVPREPRGLALPGQPRRIGHAPFSRPGRLLPIKDRRVPFKPLSRVRATSPRGHIDERSRDPPTVNNR</sequence>
<dbReference type="AlphaFoldDB" id="A0A077M4U5"/>